<feature type="transmembrane region" description="Helical" evidence="1">
    <location>
        <begin position="6"/>
        <end position="25"/>
    </location>
</feature>
<dbReference type="Proteomes" id="UP001207605">
    <property type="component" value="Unassembled WGS sequence"/>
</dbReference>
<accession>A0ABT2S8W2</accession>
<keyword evidence="1" id="KW-0812">Transmembrane</keyword>
<evidence type="ECO:0008006" key="4">
    <source>
        <dbReference type="Google" id="ProtNLM"/>
    </source>
</evidence>
<evidence type="ECO:0000313" key="2">
    <source>
        <dbReference type="EMBL" id="MCU6700690.1"/>
    </source>
</evidence>
<proteinExistence type="predicted"/>
<protein>
    <recommendedName>
        <fullName evidence="4">TMhelix containing protein</fullName>
    </recommendedName>
</protein>
<dbReference type="EMBL" id="JAOQJV010000016">
    <property type="protein sequence ID" value="MCU6700690.1"/>
    <property type="molecule type" value="Genomic_DNA"/>
</dbReference>
<name>A0ABT2S8W2_9FIRM</name>
<reference evidence="2 3" key="1">
    <citation type="journal article" date="2021" name="ISME Commun">
        <title>Automated analysis of genomic sequences facilitates high-throughput and comprehensive description of bacteria.</title>
        <authorList>
            <person name="Hitch T.C.A."/>
        </authorList>
    </citation>
    <scope>NUCLEOTIDE SEQUENCE [LARGE SCALE GENOMIC DNA]</scope>
    <source>
        <strain evidence="2 3">Sanger_02</strain>
    </source>
</reference>
<keyword evidence="3" id="KW-1185">Reference proteome</keyword>
<evidence type="ECO:0000256" key="1">
    <source>
        <dbReference type="SAM" id="Phobius"/>
    </source>
</evidence>
<comment type="caution">
    <text evidence="2">The sequence shown here is derived from an EMBL/GenBank/DDBJ whole genome shotgun (WGS) entry which is preliminary data.</text>
</comment>
<dbReference type="RefSeq" id="WP_262582037.1">
    <property type="nucleotide sequence ID" value="NZ_JAOQJV010000016.1"/>
</dbReference>
<evidence type="ECO:0000313" key="3">
    <source>
        <dbReference type="Proteomes" id="UP001207605"/>
    </source>
</evidence>
<sequence length="64" mass="6926">MKAETLKWIGTALIVIGLAGAYYTIATMNNRGGVMLIDFVREAIWCVVMTAGAHLRGRGEIDGE</sequence>
<gene>
    <name evidence="2" type="ORF">OCV65_10665</name>
</gene>
<organism evidence="2 3">
    <name type="scientific">Dorea ammoniilytica</name>
    <dbReference type="NCBI Taxonomy" id="2981788"/>
    <lineage>
        <taxon>Bacteria</taxon>
        <taxon>Bacillati</taxon>
        <taxon>Bacillota</taxon>
        <taxon>Clostridia</taxon>
        <taxon>Lachnospirales</taxon>
        <taxon>Lachnospiraceae</taxon>
        <taxon>Dorea</taxon>
    </lineage>
</organism>
<keyword evidence="1" id="KW-0472">Membrane</keyword>
<keyword evidence="1" id="KW-1133">Transmembrane helix</keyword>